<feature type="domain" description="FHA" evidence="3">
    <location>
        <begin position="180"/>
        <end position="230"/>
    </location>
</feature>
<keyword evidence="5" id="KW-1185">Reference proteome</keyword>
<accession>A0A9X4QM88</accession>
<dbReference type="SUPFAM" id="SSF49879">
    <property type="entry name" value="SMAD/FHA domain"/>
    <property type="match status" value="1"/>
</dbReference>
<dbReference type="RefSeq" id="WP_277565517.1">
    <property type="nucleotide sequence ID" value="NZ_JAPDHZ010000003.1"/>
</dbReference>
<protein>
    <submittedName>
        <fullName evidence="4">FHA domain-containing protein</fullName>
    </submittedName>
</protein>
<evidence type="ECO:0000313" key="5">
    <source>
        <dbReference type="Proteomes" id="UP001153387"/>
    </source>
</evidence>
<feature type="region of interest" description="Disordered" evidence="1">
    <location>
        <begin position="71"/>
        <end position="103"/>
    </location>
</feature>
<dbReference type="Pfam" id="PF00498">
    <property type="entry name" value="FHA"/>
    <property type="match status" value="1"/>
</dbReference>
<dbReference type="EMBL" id="JAPDHZ010000003">
    <property type="protein sequence ID" value="MDG0791659.1"/>
    <property type="molecule type" value="Genomic_DNA"/>
</dbReference>
<dbReference type="InterPro" id="IPR008984">
    <property type="entry name" value="SMAD_FHA_dom_sf"/>
</dbReference>
<sequence length="262" mass="28446">MPGGMSAARWRSWLVALSAIAAGIAWKTLYAGAPGTRGLALSLGATAACAGLCLLLWNGWTRKEGAESYREIEAGPDSSEPAPDRIASFPAWPEPKAEEKSRAPDVVTFARFESYSEESDSSRAASEPPFNDRPQTEWLPAKREATELLASPQAAASAVCYLEWESAERPCKIPLKTESLVIGRSRDAAQHVDESGGMSRAHLEMMREQGRWLAKDLGSRNGSWLNGSPMAPYEAYPLEAGDCLQMAGSIYRFHAPSEALRN</sequence>
<keyword evidence="2" id="KW-0812">Transmembrane</keyword>
<name>A0A9X4QM88_9BACL</name>
<evidence type="ECO:0000256" key="1">
    <source>
        <dbReference type="SAM" id="MobiDB-lite"/>
    </source>
</evidence>
<dbReference type="CDD" id="cd00060">
    <property type="entry name" value="FHA"/>
    <property type="match status" value="1"/>
</dbReference>
<comment type="caution">
    <text evidence="4">The sequence shown here is derived from an EMBL/GenBank/DDBJ whole genome shotgun (WGS) entry which is preliminary data.</text>
</comment>
<dbReference type="PROSITE" id="PS50006">
    <property type="entry name" value="FHA_DOMAIN"/>
    <property type="match status" value="1"/>
</dbReference>
<dbReference type="Proteomes" id="UP001153387">
    <property type="component" value="Unassembled WGS sequence"/>
</dbReference>
<feature type="transmembrane region" description="Helical" evidence="2">
    <location>
        <begin position="39"/>
        <end position="60"/>
    </location>
</feature>
<dbReference type="InterPro" id="IPR000253">
    <property type="entry name" value="FHA_dom"/>
</dbReference>
<feature type="transmembrane region" description="Helical" evidence="2">
    <location>
        <begin position="12"/>
        <end position="33"/>
    </location>
</feature>
<evidence type="ECO:0000256" key="2">
    <source>
        <dbReference type="SAM" id="Phobius"/>
    </source>
</evidence>
<keyword evidence="2" id="KW-1133">Transmembrane helix</keyword>
<evidence type="ECO:0000313" key="4">
    <source>
        <dbReference type="EMBL" id="MDG0791659.1"/>
    </source>
</evidence>
<gene>
    <name evidence="4" type="ORF">OMP38_12850</name>
</gene>
<evidence type="ECO:0000259" key="3">
    <source>
        <dbReference type="PROSITE" id="PS50006"/>
    </source>
</evidence>
<dbReference type="SMART" id="SM00240">
    <property type="entry name" value="FHA"/>
    <property type="match status" value="1"/>
</dbReference>
<organism evidence="4 5">
    <name type="scientific">Cohnella ginsengisoli</name>
    <dbReference type="NCBI Taxonomy" id="425004"/>
    <lineage>
        <taxon>Bacteria</taxon>
        <taxon>Bacillati</taxon>
        <taxon>Bacillota</taxon>
        <taxon>Bacilli</taxon>
        <taxon>Bacillales</taxon>
        <taxon>Paenibacillaceae</taxon>
        <taxon>Cohnella</taxon>
    </lineage>
</organism>
<dbReference type="Gene3D" id="2.60.200.20">
    <property type="match status" value="1"/>
</dbReference>
<proteinExistence type="predicted"/>
<keyword evidence="2" id="KW-0472">Membrane</keyword>
<reference evidence="4 5" key="1">
    <citation type="submission" date="2022-10" db="EMBL/GenBank/DDBJ databases">
        <title>Comparative genomic analysis of Cohnella hashimotonis sp. nov., isolated from the International Space Station.</title>
        <authorList>
            <person name="Simpson A."/>
            <person name="Venkateswaran K."/>
        </authorList>
    </citation>
    <scope>NUCLEOTIDE SEQUENCE [LARGE SCALE GENOMIC DNA]</scope>
    <source>
        <strain evidence="4 5">DSM 18997</strain>
    </source>
</reference>
<dbReference type="AlphaFoldDB" id="A0A9X4QM88"/>